<dbReference type="FunFam" id="3.40.50.300:FF:000006">
    <property type="entry name" value="DNA-binding transcriptional regulator NtrC"/>
    <property type="match status" value="1"/>
</dbReference>
<dbReference type="PRINTS" id="PR01590">
    <property type="entry name" value="HTHFIS"/>
</dbReference>
<comment type="caution">
    <text evidence="7">The sequence shown here is derived from an EMBL/GenBank/DDBJ whole genome shotgun (WGS) entry which is preliminary data.</text>
</comment>
<dbReference type="GO" id="GO:0006355">
    <property type="term" value="P:regulation of DNA-templated transcription"/>
    <property type="evidence" value="ECO:0007669"/>
    <property type="project" value="InterPro"/>
</dbReference>
<dbReference type="GO" id="GO:0005524">
    <property type="term" value="F:ATP binding"/>
    <property type="evidence" value="ECO:0007669"/>
    <property type="project" value="UniProtKB-KW"/>
</dbReference>
<dbReference type="SMART" id="SM00065">
    <property type="entry name" value="GAF"/>
    <property type="match status" value="1"/>
</dbReference>
<dbReference type="Pfam" id="PF02954">
    <property type="entry name" value="HTH_8"/>
    <property type="match status" value="1"/>
</dbReference>
<dbReference type="Pfam" id="PF01590">
    <property type="entry name" value="GAF"/>
    <property type="match status" value="1"/>
</dbReference>
<dbReference type="SMART" id="SM00382">
    <property type="entry name" value="AAA"/>
    <property type="match status" value="1"/>
</dbReference>
<keyword evidence="5" id="KW-0804">Transcription</keyword>
<dbReference type="Gene3D" id="1.10.8.60">
    <property type="match status" value="1"/>
</dbReference>
<dbReference type="InterPro" id="IPR058031">
    <property type="entry name" value="AAA_lid_NorR"/>
</dbReference>
<dbReference type="InterPro" id="IPR009057">
    <property type="entry name" value="Homeodomain-like_sf"/>
</dbReference>
<evidence type="ECO:0000256" key="2">
    <source>
        <dbReference type="ARBA" id="ARBA00022840"/>
    </source>
</evidence>
<reference evidence="7 8" key="1">
    <citation type="submission" date="2015-02" db="EMBL/GenBank/DDBJ databases">
        <title>Single-cell genomics of uncultivated deep-branching MTB reveals a conserved set of magnetosome genes.</title>
        <authorList>
            <person name="Kolinko S."/>
            <person name="Richter M."/>
            <person name="Glockner F.O."/>
            <person name="Brachmann A."/>
            <person name="Schuler D."/>
        </authorList>
    </citation>
    <scope>NUCLEOTIDE SEQUENCE [LARGE SCALE GENOMIC DNA]</scope>
    <source>
        <strain evidence="7">TM-1</strain>
    </source>
</reference>
<dbReference type="InterPro" id="IPR003018">
    <property type="entry name" value="GAF"/>
</dbReference>
<dbReference type="InterPro" id="IPR002197">
    <property type="entry name" value="HTH_Fis"/>
</dbReference>
<dbReference type="AlphaFoldDB" id="A0A0F3GPV3"/>
<protein>
    <submittedName>
        <fullName evidence="7">NifA, Fis Family transcriptional regulator</fullName>
    </submittedName>
</protein>
<dbReference type="Proteomes" id="UP000033423">
    <property type="component" value="Unassembled WGS sequence"/>
</dbReference>
<dbReference type="PANTHER" id="PTHR32071">
    <property type="entry name" value="TRANSCRIPTIONAL REGULATORY PROTEIN"/>
    <property type="match status" value="1"/>
</dbReference>
<dbReference type="Pfam" id="PF00158">
    <property type="entry name" value="Sigma54_activat"/>
    <property type="match status" value="1"/>
</dbReference>
<gene>
    <name evidence="7" type="ORF">MBAV_003888</name>
</gene>
<dbReference type="InterPro" id="IPR025662">
    <property type="entry name" value="Sigma_54_int_dom_ATP-bd_1"/>
</dbReference>
<keyword evidence="4" id="KW-0238">DNA-binding</keyword>
<dbReference type="Pfam" id="PF25601">
    <property type="entry name" value="AAA_lid_14"/>
    <property type="match status" value="1"/>
</dbReference>
<dbReference type="SUPFAM" id="SSF55781">
    <property type="entry name" value="GAF domain-like"/>
    <property type="match status" value="1"/>
</dbReference>
<dbReference type="SUPFAM" id="SSF52540">
    <property type="entry name" value="P-loop containing nucleoside triphosphate hydrolases"/>
    <property type="match status" value="1"/>
</dbReference>
<evidence type="ECO:0000256" key="4">
    <source>
        <dbReference type="ARBA" id="ARBA00023125"/>
    </source>
</evidence>
<evidence type="ECO:0000256" key="5">
    <source>
        <dbReference type="ARBA" id="ARBA00023163"/>
    </source>
</evidence>
<accession>A0A0F3GPV3</accession>
<evidence type="ECO:0000259" key="6">
    <source>
        <dbReference type="PROSITE" id="PS50045"/>
    </source>
</evidence>
<dbReference type="Gene3D" id="3.40.50.300">
    <property type="entry name" value="P-loop containing nucleotide triphosphate hydrolases"/>
    <property type="match status" value="1"/>
</dbReference>
<dbReference type="CDD" id="cd00009">
    <property type="entry name" value="AAA"/>
    <property type="match status" value="1"/>
</dbReference>
<evidence type="ECO:0000313" key="7">
    <source>
        <dbReference type="EMBL" id="KJU83921.1"/>
    </source>
</evidence>
<keyword evidence="8" id="KW-1185">Reference proteome</keyword>
<feature type="domain" description="Sigma-54 factor interaction" evidence="6">
    <location>
        <begin position="196"/>
        <end position="424"/>
    </location>
</feature>
<dbReference type="PROSITE" id="PS00688">
    <property type="entry name" value="SIGMA54_INTERACT_3"/>
    <property type="match status" value="1"/>
</dbReference>
<dbReference type="InterPro" id="IPR025944">
    <property type="entry name" value="Sigma_54_int_dom_CS"/>
</dbReference>
<keyword evidence="3" id="KW-0805">Transcription regulation</keyword>
<dbReference type="InterPro" id="IPR002078">
    <property type="entry name" value="Sigma_54_int"/>
</dbReference>
<proteinExistence type="predicted"/>
<evidence type="ECO:0000256" key="3">
    <source>
        <dbReference type="ARBA" id="ARBA00023015"/>
    </source>
</evidence>
<dbReference type="PROSITE" id="PS00675">
    <property type="entry name" value="SIGMA54_INTERACT_1"/>
    <property type="match status" value="1"/>
</dbReference>
<dbReference type="InterPro" id="IPR029016">
    <property type="entry name" value="GAF-like_dom_sf"/>
</dbReference>
<dbReference type="Gene3D" id="3.30.450.40">
    <property type="match status" value="1"/>
</dbReference>
<keyword evidence="2" id="KW-0067">ATP-binding</keyword>
<keyword evidence="1" id="KW-0547">Nucleotide-binding</keyword>
<dbReference type="GO" id="GO:0043565">
    <property type="term" value="F:sequence-specific DNA binding"/>
    <property type="evidence" value="ECO:0007669"/>
    <property type="project" value="InterPro"/>
</dbReference>
<dbReference type="SUPFAM" id="SSF46689">
    <property type="entry name" value="Homeodomain-like"/>
    <property type="match status" value="1"/>
</dbReference>
<evidence type="ECO:0000313" key="8">
    <source>
        <dbReference type="Proteomes" id="UP000033423"/>
    </source>
</evidence>
<dbReference type="PROSITE" id="PS50045">
    <property type="entry name" value="SIGMA54_INTERACT_4"/>
    <property type="match status" value="1"/>
</dbReference>
<sequence>MGKDTAELTVIYEISKVLGSSLDINRTLKMTMKFLCVLLELKRATIALMEDEVLVIRAAHGLTRSEIERGRYNKGEGIMGQVAKSGYPIVIPNIKDEPFFLNKTGARPDVSHEDVAFLCVPVKFGRETLGVLSVDRLLDSKGISLDEDLRLLKIVSALIAQAIRLHGQVQQEKQELIAQRDALRFELKGKYNIDNVVGNSEQMQVVYEAVHRVAPSKATVMLTGESGTGKELIARAIHYMGPRANEQFIKLNCASIPEGLLEAELFGHEKGAFTGAANLRKGRFELAHRGTIFLDEIADLTSSLQPKLLRVLQEREFERIGGERTIKVDVRVIAATSRNLETLVQEGKFREDLYYRLNVVPVTLPPLRHRREDISALIEFFLDKFNAENSRNVRLSPEALRLMLEYRWPGNVRELENAIERMVIMTPEDVIAPERLPLNIRASMVVAMSVGTSGQSLPLVQLERAHIVEALGKAGWVYAQAARLLGITPRQICYKVKKYRIRQDIS</sequence>
<dbReference type="PANTHER" id="PTHR32071:SF57">
    <property type="entry name" value="C4-DICARBOXYLATE TRANSPORT TRANSCRIPTIONAL REGULATORY PROTEIN DCTD"/>
    <property type="match status" value="1"/>
</dbReference>
<dbReference type="InterPro" id="IPR027417">
    <property type="entry name" value="P-loop_NTPase"/>
</dbReference>
<name>A0A0F3GPV3_9BACT</name>
<dbReference type="EMBL" id="LACI01001682">
    <property type="protein sequence ID" value="KJU83921.1"/>
    <property type="molecule type" value="Genomic_DNA"/>
</dbReference>
<dbReference type="Gene3D" id="1.10.10.60">
    <property type="entry name" value="Homeodomain-like"/>
    <property type="match status" value="1"/>
</dbReference>
<organism evidence="7 8">
    <name type="scientific">Candidatus Magnetobacterium bavaricum</name>
    <dbReference type="NCBI Taxonomy" id="29290"/>
    <lineage>
        <taxon>Bacteria</taxon>
        <taxon>Pseudomonadati</taxon>
        <taxon>Nitrospirota</taxon>
        <taxon>Thermodesulfovibrionia</taxon>
        <taxon>Thermodesulfovibrionales</taxon>
        <taxon>Candidatus Magnetobacteriaceae</taxon>
        <taxon>Candidatus Magnetobacterium</taxon>
    </lineage>
</organism>
<dbReference type="InterPro" id="IPR003593">
    <property type="entry name" value="AAA+_ATPase"/>
</dbReference>
<evidence type="ECO:0000256" key="1">
    <source>
        <dbReference type="ARBA" id="ARBA00022741"/>
    </source>
</evidence>